<dbReference type="AlphaFoldDB" id="A0A6G0YNW5"/>
<feature type="non-terminal residue" evidence="2">
    <location>
        <position position="63"/>
    </location>
</feature>
<evidence type="ECO:0000313" key="3">
    <source>
        <dbReference type="Proteomes" id="UP000478052"/>
    </source>
</evidence>
<accession>A0A6G0YNW5</accession>
<feature type="signal peptide" evidence="1">
    <location>
        <begin position="1"/>
        <end position="22"/>
    </location>
</feature>
<keyword evidence="1" id="KW-0732">Signal</keyword>
<evidence type="ECO:0000256" key="1">
    <source>
        <dbReference type="SAM" id="SignalP"/>
    </source>
</evidence>
<keyword evidence="3" id="KW-1185">Reference proteome</keyword>
<evidence type="ECO:0000313" key="2">
    <source>
        <dbReference type="EMBL" id="KAF0759100.1"/>
    </source>
</evidence>
<reference evidence="2 3" key="1">
    <citation type="submission" date="2019-08" db="EMBL/GenBank/DDBJ databases">
        <title>Whole genome of Aphis craccivora.</title>
        <authorList>
            <person name="Voronova N.V."/>
            <person name="Shulinski R.S."/>
            <person name="Bandarenka Y.V."/>
            <person name="Zhorov D.G."/>
            <person name="Warner D."/>
        </authorList>
    </citation>
    <scope>NUCLEOTIDE SEQUENCE [LARGE SCALE GENOMIC DNA]</scope>
    <source>
        <strain evidence="2">180601</strain>
        <tissue evidence="2">Whole Body</tissue>
    </source>
</reference>
<name>A0A6G0YNW5_APHCR</name>
<comment type="caution">
    <text evidence="2">The sequence shown here is derived from an EMBL/GenBank/DDBJ whole genome shotgun (WGS) entry which is preliminary data.</text>
</comment>
<organism evidence="2 3">
    <name type="scientific">Aphis craccivora</name>
    <name type="common">Cowpea aphid</name>
    <dbReference type="NCBI Taxonomy" id="307492"/>
    <lineage>
        <taxon>Eukaryota</taxon>
        <taxon>Metazoa</taxon>
        <taxon>Ecdysozoa</taxon>
        <taxon>Arthropoda</taxon>
        <taxon>Hexapoda</taxon>
        <taxon>Insecta</taxon>
        <taxon>Pterygota</taxon>
        <taxon>Neoptera</taxon>
        <taxon>Paraneoptera</taxon>
        <taxon>Hemiptera</taxon>
        <taxon>Sternorrhyncha</taxon>
        <taxon>Aphidomorpha</taxon>
        <taxon>Aphidoidea</taxon>
        <taxon>Aphididae</taxon>
        <taxon>Aphidini</taxon>
        <taxon>Aphis</taxon>
        <taxon>Aphis</taxon>
    </lineage>
</organism>
<proteinExistence type="predicted"/>
<protein>
    <submittedName>
        <fullName evidence="2">Uncharacterized protein</fullName>
    </submittedName>
</protein>
<gene>
    <name evidence="2" type="ORF">FWK35_00032634</name>
</gene>
<dbReference type="EMBL" id="VUJU01003110">
    <property type="protein sequence ID" value="KAF0759100.1"/>
    <property type="molecule type" value="Genomic_DNA"/>
</dbReference>
<feature type="chain" id="PRO_5026351619" evidence="1">
    <location>
        <begin position="23"/>
        <end position="63"/>
    </location>
</feature>
<sequence length="63" mass="6856">MLMRILLCCVIVVFCICTMAVASLAKTKKERPAERGSCRTSISVESPIPVVPPNNQLTAYKSS</sequence>
<dbReference type="Proteomes" id="UP000478052">
    <property type="component" value="Unassembled WGS sequence"/>
</dbReference>